<feature type="region of interest" description="Disordered" evidence="1">
    <location>
        <begin position="407"/>
        <end position="430"/>
    </location>
</feature>
<evidence type="ECO:0000313" key="2">
    <source>
        <dbReference type="EMBL" id="KAK6181634.1"/>
    </source>
</evidence>
<feature type="compositionally biased region" description="Basic and acidic residues" evidence="1">
    <location>
        <begin position="416"/>
        <end position="425"/>
    </location>
</feature>
<dbReference type="EMBL" id="JAZGQO010000007">
    <property type="protein sequence ID" value="KAK6181634.1"/>
    <property type="molecule type" value="Genomic_DNA"/>
</dbReference>
<proteinExistence type="predicted"/>
<comment type="caution">
    <text evidence="2">The sequence shown here is derived from an EMBL/GenBank/DDBJ whole genome shotgun (WGS) entry which is preliminary data.</text>
</comment>
<protein>
    <submittedName>
        <fullName evidence="2">Uncharacterized protein</fullName>
    </submittedName>
</protein>
<dbReference type="AlphaFoldDB" id="A0AAN8PRD7"/>
<sequence length="524" mass="58908">MNSQKQFQGRQSRKLPHVIRGKKNHMFWPTYRGAVEWMRKHQEILDTAIGLLEIYPNIIRDYSLDSFWNFISPYVNRYTEDTRSQTDLGVPAKPKPSCRKSSVVLPKIKPNVPLISITQDSDTDEENEMIIAIANSYNKTMRIYVCGDFDQETFYASTSFVEHMCSFSYVCHNTVNKQCYEALCEADSYIFLLSDKSLTDPECCQNLFKAWSLDIPTVFVRKIGYKLPSPLPEGFLNQVLKSDEPNETPKKTPFYRRSTTPYHNVSLPPNGLTSIPRSVSASTSYDFKSTNANFGFQTSFKSSDLMLKLLNGYRNSIIYDERSPLSSILEIKSCLNRRVDMPASPRQPASPSQPDQFLSIPSPVCSSLEITPHCITSPSILQIPSSSTQSLRVDTGDFSIVSSLNASRSTSPTHSVRNDIERNDSHSTSSIHLNVPNIEQDLDSGVHSPVEKETFYIVYPDHQVTSGGGSPKIVKWPPDEPEMLASPLSPESPVLDSPLTFNDIDLSTEVNYDLFSPDSSLNAD</sequence>
<reference evidence="2 3" key="1">
    <citation type="submission" date="2024-01" db="EMBL/GenBank/DDBJ databases">
        <title>The genome of the rayed Mediterranean limpet Patella caerulea (Linnaeus, 1758).</title>
        <authorList>
            <person name="Anh-Thu Weber A."/>
            <person name="Halstead-Nussloch G."/>
        </authorList>
    </citation>
    <scope>NUCLEOTIDE SEQUENCE [LARGE SCALE GENOMIC DNA]</scope>
    <source>
        <strain evidence="2">AATW-2023a</strain>
        <tissue evidence="2">Whole specimen</tissue>
    </source>
</reference>
<keyword evidence="3" id="KW-1185">Reference proteome</keyword>
<gene>
    <name evidence="2" type="ORF">SNE40_009455</name>
</gene>
<evidence type="ECO:0000256" key="1">
    <source>
        <dbReference type="SAM" id="MobiDB-lite"/>
    </source>
</evidence>
<organism evidence="2 3">
    <name type="scientific">Patella caerulea</name>
    <name type="common">Rayed Mediterranean limpet</name>
    <dbReference type="NCBI Taxonomy" id="87958"/>
    <lineage>
        <taxon>Eukaryota</taxon>
        <taxon>Metazoa</taxon>
        <taxon>Spiralia</taxon>
        <taxon>Lophotrochozoa</taxon>
        <taxon>Mollusca</taxon>
        <taxon>Gastropoda</taxon>
        <taxon>Patellogastropoda</taxon>
        <taxon>Patelloidea</taxon>
        <taxon>Patellidae</taxon>
        <taxon>Patella</taxon>
    </lineage>
</organism>
<accession>A0AAN8PRD7</accession>
<name>A0AAN8PRD7_PATCE</name>
<dbReference type="Proteomes" id="UP001347796">
    <property type="component" value="Unassembled WGS sequence"/>
</dbReference>
<evidence type="ECO:0000313" key="3">
    <source>
        <dbReference type="Proteomes" id="UP001347796"/>
    </source>
</evidence>